<dbReference type="OrthoDB" id="432062at2759"/>
<gene>
    <name evidence="1" type="ORF">AK812_SmicGene189</name>
</gene>
<evidence type="ECO:0000313" key="2">
    <source>
        <dbReference type="Proteomes" id="UP000186817"/>
    </source>
</evidence>
<organism evidence="1 2">
    <name type="scientific">Symbiodinium microadriaticum</name>
    <name type="common">Dinoflagellate</name>
    <name type="synonym">Zooxanthella microadriatica</name>
    <dbReference type="NCBI Taxonomy" id="2951"/>
    <lineage>
        <taxon>Eukaryota</taxon>
        <taxon>Sar</taxon>
        <taxon>Alveolata</taxon>
        <taxon>Dinophyceae</taxon>
        <taxon>Suessiales</taxon>
        <taxon>Symbiodiniaceae</taxon>
        <taxon>Symbiodinium</taxon>
    </lineage>
</organism>
<proteinExistence type="predicted"/>
<protein>
    <submittedName>
        <fullName evidence="1">Uncharacterized protein</fullName>
    </submittedName>
</protein>
<name>A0A1Q9F7A5_SYMMI</name>
<dbReference type="AlphaFoldDB" id="A0A1Q9F7A5"/>
<accession>A0A1Q9F7A5</accession>
<dbReference type="EMBL" id="LSRX01000002">
    <property type="protein sequence ID" value="OLQ15563.1"/>
    <property type="molecule type" value="Genomic_DNA"/>
</dbReference>
<keyword evidence="2" id="KW-1185">Reference proteome</keyword>
<comment type="caution">
    <text evidence="1">The sequence shown here is derived from an EMBL/GenBank/DDBJ whole genome shotgun (WGS) entry which is preliminary data.</text>
</comment>
<evidence type="ECO:0000313" key="1">
    <source>
        <dbReference type="EMBL" id="OLQ15563.1"/>
    </source>
</evidence>
<sequence>MRLVRVTDDAFGSERLQEILEEFPHLKEELHDDVRPVLEAADAGDVEAALREVAANVFWENPSAAVLQKLKMLGRSSPYQDTEDALGAKGLQELCPELEAELRPCAWRLLGRSSAGHAKEDQSAYLISLLTRRLRPRRKQSWVRDTGRPLGNDGLKQLLREFPQLQADVLSAVALTDAADAEKDPMASAASLALELGCDARLAAAALKVCEGHPPTAAEVIRDGLANPMQPYAEALTARGRVRQALDEQPGRPDDKWLICIRTYGRPGVRCQSELHRFLHSIFGKGEAGLLERKLKSANLGLPDLRRLARNPSHKFQDDLKQSGVKGLHLKTAKTLAEKAQQHWEIREKKLRSADKGLRELTLAALELALGPEAYKHCLIFVSHTDDAWISGAYSAALAGTKWEGRLVVGVRGAHLQVRFIEEASPLGSHIVLMDDNIEKLIVEIPDDAVVAEQKAAGIIECCTRSLKKGDCISPLWGTGLTIVEESDLMCFLRGVCPEIAKKTLGVEETLRKAKVTSLDVFEALPAQRMDTVLTAIGLSKRKRKRCHEAAAGDTDEYSKIPPRLLALPSKKPKRCAADKEPELSQLVKRAGREMRKRGLHLWGVNPSRNHYFLRNKGDDLRMKAAKTGVFQHYSQRLGLVYGAWFGFRVTHERRFYTRTGQIKDAVERTLRYWHADKGILRFMRYGADKLSYKPGRFSSTKGGISANSSHEDHTNEAQAATRALVNEFAAYVRLPKAKEKSSCGLVWRAAEAVST</sequence>
<reference evidence="1 2" key="1">
    <citation type="submission" date="2016-02" db="EMBL/GenBank/DDBJ databases">
        <title>Genome analysis of coral dinoflagellate symbionts highlights evolutionary adaptations to a symbiotic lifestyle.</title>
        <authorList>
            <person name="Aranda M."/>
            <person name="Li Y."/>
            <person name="Liew Y.J."/>
            <person name="Baumgarten S."/>
            <person name="Simakov O."/>
            <person name="Wilson M."/>
            <person name="Piel J."/>
            <person name="Ashoor H."/>
            <person name="Bougouffa S."/>
            <person name="Bajic V.B."/>
            <person name="Ryu T."/>
            <person name="Ravasi T."/>
            <person name="Bayer T."/>
            <person name="Micklem G."/>
            <person name="Kim H."/>
            <person name="Bhak J."/>
            <person name="Lajeunesse T.C."/>
            <person name="Voolstra C.R."/>
        </authorList>
    </citation>
    <scope>NUCLEOTIDE SEQUENCE [LARGE SCALE GENOMIC DNA]</scope>
    <source>
        <strain evidence="1 2">CCMP2467</strain>
    </source>
</reference>
<dbReference type="Proteomes" id="UP000186817">
    <property type="component" value="Unassembled WGS sequence"/>
</dbReference>